<evidence type="ECO:0000256" key="3">
    <source>
        <dbReference type="ARBA" id="ARBA00038493"/>
    </source>
</evidence>
<protein>
    <recommendedName>
        <fullName evidence="6">DJ-1/PfpI domain-containing protein</fullName>
    </recommendedName>
</protein>
<dbReference type="InterPro" id="IPR029062">
    <property type="entry name" value="Class_I_gatase-like"/>
</dbReference>
<dbReference type="InterPro" id="IPR032633">
    <property type="entry name" value="ThiJ-like"/>
</dbReference>
<comment type="caution">
    <text evidence="4">The sequence shown here is derived from an EMBL/GenBank/DDBJ whole genome shotgun (WGS) entry which is preliminary data.</text>
</comment>
<dbReference type="AlphaFoldDB" id="A0A1Y5FAV6"/>
<accession>A0A1Y5FAV6</accession>
<dbReference type="Pfam" id="PF17124">
    <property type="entry name" value="ThiJ_like"/>
    <property type="match status" value="1"/>
</dbReference>
<sequence length="252" mass="28386">MALQTFSSLAGENVLFVLTTADKQELQNGKVRDTGFFLSEFYVPYKEIIDAGHKVVFATIEAKAAPIDPESLKDDYWNDKSLIEEALNFTKNNEAFNQPLSLKQVLENLNQYDAIVIPGGQGVMVDLIENKTISQILLQFALAKKPIGLICHAPALLINLAKFSNNPLEDFDVTSVSIFEELYIENFIMKGKAKHRLIRFQLNDSGYDAHSALPKMSHVEKDRFLVTNQNPFSSEEFSAVFLKTLLEYSKSK</sequence>
<dbReference type="InterPro" id="IPR050325">
    <property type="entry name" value="Prot/Nucl_acid_deglycase"/>
</dbReference>
<dbReference type="Proteomes" id="UP000196531">
    <property type="component" value="Unassembled WGS sequence"/>
</dbReference>
<keyword evidence="1" id="KW-0346">Stress response</keyword>
<dbReference type="GO" id="GO:0005737">
    <property type="term" value="C:cytoplasm"/>
    <property type="evidence" value="ECO:0007669"/>
    <property type="project" value="TreeGrafter"/>
</dbReference>
<dbReference type="Gene3D" id="3.40.50.880">
    <property type="match status" value="1"/>
</dbReference>
<dbReference type="CDD" id="cd03141">
    <property type="entry name" value="GATase1_Hsp31_like"/>
    <property type="match status" value="1"/>
</dbReference>
<name>A0A1Y5FAV6_9BACT</name>
<keyword evidence="2" id="KW-0456">Lyase</keyword>
<dbReference type="GO" id="GO:0019172">
    <property type="term" value="F:glyoxalase III activity"/>
    <property type="evidence" value="ECO:0007669"/>
    <property type="project" value="TreeGrafter"/>
</dbReference>
<reference evidence="5" key="1">
    <citation type="journal article" date="2017" name="Proc. Natl. Acad. Sci. U.S.A.">
        <title>Simulation of Deepwater Horizon oil plume reveals substrate specialization within a complex community of hydrocarbon-degraders.</title>
        <authorList>
            <person name="Hu P."/>
            <person name="Dubinsky E.A."/>
            <person name="Probst A.J."/>
            <person name="Wang J."/>
            <person name="Sieber C.M.K."/>
            <person name="Tom L.M."/>
            <person name="Gardinali P."/>
            <person name="Banfield J.F."/>
            <person name="Atlas R.M."/>
            <person name="Andersen G.L."/>
        </authorList>
    </citation>
    <scope>NUCLEOTIDE SEQUENCE [LARGE SCALE GENOMIC DNA]</scope>
</reference>
<proteinExistence type="inferred from homology"/>
<dbReference type="PANTHER" id="PTHR48094:SF11">
    <property type="entry name" value="GLUTATHIONE-INDEPENDENT GLYOXALASE HSP31-RELATED"/>
    <property type="match status" value="1"/>
</dbReference>
<gene>
    <name evidence="4" type="ORF">A9Q84_14225</name>
</gene>
<comment type="similarity">
    <text evidence="3">Belongs to the peptidase C56 family. HSP31-like subfamily.</text>
</comment>
<dbReference type="SUPFAM" id="SSF52317">
    <property type="entry name" value="Class I glutamine amidotransferase-like"/>
    <property type="match status" value="1"/>
</dbReference>
<dbReference type="PANTHER" id="PTHR48094">
    <property type="entry name" value="PROTEIN/NUCLEIC ACID DEGLYCASE DJ-1-RELATED"/>
    <property type="match status" value="1"/>
</dbReference>
<evidence type="ECO:0000313" key="5">
    <source>
        <dbReference type="Proteomes" id="UP000196531"/>
    </source>
</evidence>
<evidence type="ECO:0000256" key="1">
    <source>
        <dbReference type="ARBA" id="ARBA00023016"/>
    </source>
</evidence>
<evidence type="ECO:0000256" key="2">
    <source>
        <dbReference type="ARBA" id="ARBA00023239"/>
    </source>
</evidence>
<dbReference type="EMBL" id="MAAO01000007">
    <property type="protein sequence ID" value="OUR95883.1"/>
    <property type="molecule type" value="Genomic_DNA"/>
</dbReference>
<organism evidence="4 5">
    <name type="scientific">Halobacteriovorax marinus</name>
    <dbReference type="NCBI Taxonomy" id="97084"/>
    <lineage>
        <taxon>Bacteria</taxon>
        <taxon>Pseudomonadati</taxon>
        <taxon>Bdellovibrionota</taxon>
        <taxon>Bacteriovoracia</taxon>
        <taxon>Bacteriovoracales</taxon>
        <taxon>Halobacteriovoraceae</taxon>
        <taxon>Halobacteriovorax</taxon>
    </lineage>
</organism>
<dbReference type="GO" id="GO:0019243">
    <property type="term" value="P:methylglyoxal catabolic process to D-lactate via S-lactoyl-glutathione"/>
    <property type="evidence" value="ECO:0007669"/>
    <property type="project" value="TreeGrafter"/>
</dbReference>
<evidence type="ECO:0000313" key="4">
    <source>
        <dbReference type="EMBL" id="OUR95883.1"/>
    </source>
</evidence>
<evidence type="ECO:0008006" key="6">
    <source>
        <dbReference type="Google" id="ProtNLM"/>
    </source>
</evidence>